<dbReference type="InterPro" id="IPR008967">
    <property type="entry name" value="p53-like_TF_DNA-bd_sf"/>
</dbReference>
<name>T1FEP7_HELRO</name>
<dbReference type="SUPFAM" id="SSF49417">
    <property type="entry name" value="p53-like transcription factors"/>
    <property type="match status" value="1"/>
</dbReference>
<evidence type="ECO:0000256" key="4">
    <source>
        <dbReference type="ARBA" id="ARBA00022553"/>
    </source>
</evidence>
<dbReference type="GO" id="GO:0006357">
    <property type="term" value="P:regulation of transcription by RNA polymerase II"/>
    <property type="evidence" value="ECO:0000318"/>
    <property type="project" value="GO_Central"/>
</dbReference>
<dbReference type="GO" id="GO:0042127">
    <property type="term" value="P:regulation of cell population proliferation"/>
    <property type="evidence" value="ECO:0000318"/>
    <property type="project" value="GO_Central"/>
</dbReference>
<dbReference type="InParanoid" id="T1FEP7"/>
<proteinExistence type="predicted"/>
<dbReference type="CTD" id="20207296"/>
<keyword evidence="7" id="KW-0238">DNA-binding</keyword>
<evidence type="ECO:0000313" key="11">
    <source>
        <dbReference type="EMBL" id="ESN95365.1"/>
    </source>
</evidence>
<keyword evidence="3" id="KW-0963">Cytoplasm</keyword>
<keyword evidence="6" id="KW-0805">Transcription regulation</keyword>
<dbReference type="Gene3D" id="1.10.238.10">
    <property type="entry name" value="EF-hand"/>
    <property type="match status" value="1"/>
</dbReference>
<dbReference type="RefSeq" id="XP_009026527.1">
    <property type="nucleotide sequence ID" value="XM_009028279.1"/>
</dbReference>
<dbReference type="GeneID" id="20207296"/>
<evidence type="ECO:0000256" key="6">
    <source>
        <dbReference type="ARBA" id="ARBA00023015"/>
    </source>
</evidence>
<comment type="subcellular location">
    <subcellularLocation>
        <location evidence="2">Cytoplasm</location>
    </subcellularLocation>
    <subcellularLocation>
        <location evidence="1">Nucleus</location>
    </subcellularLocation>
</comment>
<dbReference type="STRING" id="6412.T1FEP7"/>
<evidence type="ECO:0000256" key="10">
    <source>
        <dbReference type="SAM" id="Phobius"/>
    </source>
</evidence>
<accession>T1FEP7</accession>
<evidence type="ECO:0000256" key="5">
    <source>
        <dbReference type="ARBA" id="ARBA00022999"/>
    </source>
</evidence>
<dbReference type="GO" id="GO:0000978">
    <property type="term" value="F:RNA polymerase II cis-regulatory region sequence-specific DNA binding"/>
    <property type="evidence" value="ECO:0000318"/>
    <property type="project" value="GO_Central"/>
</dbReference>
<evidence type="ECO:0000256" key="8">
    <source>
        <dbReference type="ARBA" id="ARBA00023163"/>
    </source>
</evidence>
<dbReference type="GO" id="GO:0007259">
    <property type="term" value="P:cell surface receptor signaling pathway via JAK-STAT"/>
    <property type="evidence" value="ECO:0000318"/>
    <property type="project" value="GO_Central"/>
</dbReference>
<dbReference type="EnsemblMetazoa" id="HelroT179436">
    <property type="protein sequence ID" value="HelroP179436"/>
    <property type="gene ID" value="HelroG179436"/>
</dbReference>
<evidence type="ECO:0000256" key="9">
    <source>
        <dbReference type="ARBA" id="ARBA00023242"/>
    </source>
</evidence>
<dbReference type="GO" id="GO:0000981">
    <property type="term" value="F:DNA-binding transcription factor activity, RNA polymerase II-specific"/>
    <property type="evidence" value="ECO:0000318"/>
    <property type="project" value="GO_Central"/>
</dbReference>
<dbReference type="OrthoDB" id="6621209at2759"/>
<protein>
    <submittedName>
        <fullName evidence="11 12">Uncharacterized protein</fullName>
    </submittedName>
</protein>
<dbReference type="GO" id="GO:0005634">
    <property type="term" value="C:nucleus"/>
    <property type="evidence" value="ECO:0000318"/>
    <property type="project" value="GO_Central"/>
</dbReference>
<evidence type="ECO:0000256" key="1">
    <source>
        <dbReference type="ARBA" id="ARBA00004123"/>
    </source>
</evidence>
<evidence type="ECO:0000256" key="2">
    <source>
        <dbReference type="ARBA" id="ARBA00004496"/>
    </source>
</evidence>
<evidence type="ECO:0000256" key="3">
    <source>
        <dbReference type="ARBA" id="ARBA00022490"/>
    </source>
</evidence>
<dbReference type="EMBL" id="AMQM01006839">
    <property type="status" value="NOT_ANNOTATED_CDS"/>
    <property type="molecule type" value="Genomic_DNA"/>
</dbReference>
<dbReference type="GO" id="GO:0005737">
    <property type="term" value="C:cytoplasm"/>
    <property type="evidence" value="ECO:0000318"/>
    <property type="project" value="GO_Central"/>
</dbReference>
<keyword evidence="9" id="KW-0539">Nucleus</keyword>
<organism evidence="12 13">
    <name type="scientific">Helobdella robusta</name>
    <name type="common">Californian leech</name>
    <dbReference type="NCBI Taxonomy" id="6412"/>
    <lineage>
        <taxon>Eukaryota</taxon>
        <taxon>Metazoa</taxon>
        <taxon>Spiralia</taxon>
        <taxon>Lophotrochozoa</taxon>
        <taxon>Annelida</taxon>
        <taxon>Clitellata</taxon>
        <taxon>Hirudinea</taxon>
        <taxon>Rhynchobdellida</taxon>
        <taxon>Glossiphoniidae</taxon>
        <taxon>Helobdella</taxon>
    </lineage>
</organism>
<keyword evidence="13" id="KW-1185">Reference proteome</keyword>
<reference evidence="11 13" key="2">
    <citation type="journal article" date="2013" name="Nature">
        <title>Insights into bilaterian evolution from three spiralian genomes.</title>
        <authorList>
            <person name="Simakov O."/>
            <person name="Marletaz F."/>
            <person name="Cho S.J."/>
            <person name="Edsinger-Gonzales E."/>
            <person name="Havlak P."/>
            <person name="Hellsten U."/>
            <person name="Kuo D.H."/>
            <person name="Larsson T."/>
            <person name="Lv J."/>
            <person name="Arendt D."/>
            <person name="Savage R."/>
            <person name="Osoegawa K."/>
            <person name="de Jong P."/>
            <person name="Grimwood J."/>
            <person name="Chapman J.A."/>
            <person name="Shapiro H."/>
            <person name="Aerts A."/>
            <person name="Otillar R.P."/>
            <person name="Terry A.Y."/>
            <person name="Boore J.L."/>
            <person name="Grigoriev I.V."/>
            <person name="Lindberg D.R."/>
            <person name="Seaver E.C."/>
            <person name="Weisblat D.A."/>
            <person name="Putnam N.H."/>
            <person name="Rokhsar D.S."/>
        </authorList>
    </citation>
    <scope>NUCLEOTIDE SEQUENCE</scope>
</reference>
<dbReference type="Proteomes" id="UP000015101">
    <property type="component" value="Unassembled WGS sequence"/>
</dbReference>
<dbReference type="InterPro" id="IPR012345">
    <property type="entry name" value="STAT_TF_DNA-bd_N"/>
</dbReference>
<keyword evidence="10" id="KW-0472">Membrane</keyword>
<sequence length="528" mass="60560">MDEVDISSFNEGINNQLVHFHSEQSNFQQRLDQFSKQVDEFLLMKECQSNDDDHEQLQTLSNVAEGLSEKLLILFGMLDNLLKDVWQEREQFLEDVKADAVGLRGMRKGLFDALESMFDKSGKFLMGFIDHAEQFQRSSLKLKQQQQLHTNVMLPPSSTSSSLESNIIPELMNKLKEGYYPKFIARALVIEPMSLKDRILKVSGGKSVSFNTSLRFLGGASLGLDLANSNCFVIGRSSNSCSAHFNNIHLVNVRRPKILKADVLVTDQKFGLVFYARVVSISGRIFENIIVSLPIILISQTSQEMMARGTLTWNAAFSINNRQQYEYREQVRWKEVADIISKICNLSTGVKLKTKQQHRLAQIIFMVLIFIKFYCGDRCGFFFACCSSLIFVPFVPLVAWLKLLQTVNLDIVTAMQAVKDVTQVFLNCRENGDEEFKTIYTQAKKLCDELNVEMVIPRTRKFSKNGCNVIFQDPENYFRISIFNFFLDDLVASLKDRFLQHDTLITSLHFILPEKCDVLYNYEECLNE</sequence>
<keyword evidence="5" id="KW-0727">SH2 domain</keyword>
<keyword evidence="8" id="KW-0804">Transcription</keyword>
<reference evidence="12" key="3">
    <citation type="submission" date="2015-06" db="UniProtKB">
        <authorList>
            <consortium name="EnsemblMetazoa"/>
        </authorList>
    </citation>
    <scope>IDENTIFICATION</scope>
</reference>
<dbReference type="PANTHER" id="PTHR11801">
    <property type="entry name" value="SIGNAL TRANSDUCER AND ACTIVATOR OF TRANSCRIPTION"/>
    <property type="match status" value="1"/>
</dbReference>
<evidence type="ECO:0000313" key="13">
    <source>
        <dbReference type="Proteomes" id="UP000015101"/>
    </source>
</evidence>
<evidence type="ECO:0000313" key="12">
    <source>
        <dbReference type="EnsemblMetazoa" id="HelroP179436"/>
    </source>
</evidence>
<dbReference type="EMBL" id="KB097528">
    <property type="protein sequence ID" value="ESN95365.1"/>
    <property type="molecule type" value="Genomic_DNA"/>
</dbReference>
<dbReference type="KEGG" id="hro:HELRODRAFT_179436"/>
<keyword evidence="4" id="KW-0597">Phosphoprotein</keyword>
<dbReference type="GO" id="GO:0006952">
    <property type="term" value="P:defense response"/>
    <property type="evidence" value="ECO:0000318"/>
    <property type="project" value="GO_Central"/>
</dbReference>
<keyword evidence="10" id="KW-0812">Transmembrane</keyword>
<keyword evidence="10" id="KW-1133">Transmembrane helix</keyword>
<feature type="transmembrane region" description="Helical" evidence="10">
    <location>
        <begin position="381"/>
        <end position="401"/>
    </location>
</feature>
<evidence type="ECO:0000256" key="7">
    <source>
        <dbReference type="ARBA" id="ARBA00023125"/>
    </source>
</evidence>
<dbReference type="Gene3D" id="2.60.40.630">
    <property type="entry name" value="STAT transcription factor, DNA-binding domain"/>
    <property type="match status" value="1"/>
</dbReference>
<dbReference type="InterPro" id="IPR001217">
    <property type="entry name" value="STAT"/>
</dbReference>
<dbReference type="HOGENOM" id="CLU_516086_0_0_1"/>
<reference evidence="13" key="1">
    <citation type="submission" date="2012-12" db="EMBL/GenBank/DDBJ databases">
        <authorList>
            <person name="Hellsten U."/>
            <person name="Grimwood J."/>
            <person name="Chapman J.A."/>
            <person name="Shapiro H."/>
            <person name="Aerts A."/>
            <person name="Otillar R.P."/>
            <person name="Terry A.Y."/>
            <person name="Boore J.L."/>
            <person name="Simakov O."/>
            <person name="Marletaz F."/>
            <person name="Cho S.-J."/>
            <person name="Edsinger-Gonzales E."/>
            <person name="Havlak P."/>
            <person name="Kuo D.-H."/>
            <person name="Larsson T."/>
            <person name="Lv J."/>
            <person name="Arendt D."/>
            <person name="Savage R."/>
            <person name="Osoegawa K."/>
            <person name="de Jong P."/>
            <person name="Lindberg D.R."/>
            <person name="Seaver E.C."/>
            <person name="Weisblat D.A."/>
            <person name="Putnam N.H."/>
            <person name="Grigoriev I.V."/>
            <person name="Rokhsar D.S."/>
        </authorList>
    </citation>
    <scope>NUCLEOTIDE SEQUENCE</scope>
</reference>
<gene>
    <name evidence="12" type="primary">20207296</name>
    <name evidence="11" type="ORF">HELRODRAFT_179436</name>
</gene>
<dbReference type="AlphaFoldDB" id="T1FEP7"/>